<dbReference type="SUPFAM" id="SSF49503">
    <property type="entry name" value="Cupredoxins"/>
    <property type="match status" value="1"/>
</dbReference>
<dbReference type="PANTHER" id="PTHR38439">
    <property type="entry name" value="AURACYANIN-B"/>
    <property type="match status" value="1"/>
</dbReference>
<dbReference type="InterPro" id="IPR050845">
    <property type="entry name" value="Cu-binding_ET"/>
</dbReference>
<dbReference type="PANTHER" id="PTHR38439:SF3">
    <property type="entry name" value="COPPER-RESISTANT CUPROPROTEIN COPI"/>
    <property type="match status" value="1"/>
</dbReference>
<keyword evidence="2" id="KW-0186">Copper</keyword>
<protein>
    <submittedName>
        <fullName evidence="5">Cupredoxin family protein</fullName>
    </submittedName>
</protein>
<evidence type="ECO:0000256" key="3">
    <source>
        <dbReference type="SAM" id="MobiDB-lite"/>
    </source>
</evidence>
<keyword evidence="4" id="KW-0732">Signal</keyword>
<dbReference type="RefSeq" id="WP_274687246.1">
    <property type="nucleotide sequence ID" value="NZ_JAPMOU010000002.1"/>
</dbReference>
<gene>
    <name evidence="5" type="ORF">ORQ98_02730</name>
</gene>
<dbReference type="EMBL" id="JAPMOU010000002">
    <property type="protein sequence ID" value="MDE1460877.1"/>
    <property type="molecule type" value="Genomic_DNA"/>
</dbReference>
<keyword evidence="6" id="KW-1185">Reference proteome</keyword>
<evidence type="ECO:0000256" key="4">
    <source>
        <dbReference type="SAM" id="SignalP"/>
    </source>
</evidence>
<feature type="signal peptide" evidence="4">
    <location>
        <begin position="1"/>
        <end position="24"/>
    </location>
</feature>
<evidence type="ECO:0000256" key="1">
    <source>
        <dbReference type="ARBA" id="ARBA00022723"/>
    </source>
</evidence>
<reference evidence="5 6" key="1">
    <citation type="submission" date="2022-11" db="EMBL/GenBank/DDBJ databases">
        <title>Spartinivicinus poritis sp. nov., isolated from scleractinian coral Porites lutea.</title>
        <authorList>
            <person name="Zhang G."/>
            <person name="Cai L."/>
            <person name="Wei Q."/>
        </authorList>
    </citation>
    <scope>NUCLEOTIDE SEQUENCE [LARGE SCALE GENOMIC DNA]</scope>
    <source>
        <strain evidence="5 6">A2-2</strain>
    </source>
</reference>
<proteinExistence type="predicted"/>
<sequence>MKKCNQLAIGVMVSALGFSTWVNAGKGEPGHGHNEHKAQKAGHHGKDHHGDGHHGKGMHHGSVTGSPGKADQVNQTVKVIAGDDMRFVFSPNRFKSGETVKFLITNTGKLAHEFSIGTQKEHKAHGKMMRENPGMVHAGGGNSITVEPGKTGELIWQFSKADNIQAACNIPGHYEAGMHKPIEISP</sequence>
<name>A0ABT5U3I4_9GAMM</name>
<evidence type="ECO:0000313" key="5">
    <source>
        <dbReference type="EMBL" id="MDE1460877.1"/>
    </source>
</evidence>
<evidence type="ECO:0000256" key="2">
    <source>
        <dbReference type="ARBA" id="ARBA00023008"/>
    </source>
</evidence>
<dbReference type="InterPro" id="IPR008972">
    <property type="entry name" value="Cupredoxin"/>
</dbReference>
<keyword evidence="1" id="KW-0479">Metal-binding</keyword>
<evidence type="ECO:0000313" key="6">
    <source>
        <dbReference type="Proteomes" id="UP001528823"/>
    </source>
</evidence>
<dbReference type="CDD" id="cd04211">
    <property type="entry name" value="Cupredoxin_like_2"/>
    <property type="match status" value="1"/>
</dbReference>
<comment type="caution">
    <text evidence="5">The sequence shown here is derived from an EMBL/GenBank/DDBJ whole genome shotgun (WGS) entry which is preliminary data.</text>
</comment>
<organism evidence="5 6">
    <name type="scientific">Spartinivicinus poritis</name>
    <dbReference type="NCBI Taxonomy" id="2994640"/>
    <lineage>
        <taxon>Bacteria</taxon>
        <taxon>Pseudomonadati</taxon>
        <taxon>Pseudomonadota</taxon>
        <taxon>Gammaproteobacteria</taxon>
        <taxon>Oceanospirillales</taxon>
        <taxon>Zooshikellaceae</taxon>
        <taxon>Spartinivicinus</taxon>
    </lineage>
</organism>
<dbReference type="Proteomes" id="UP001528823">
    <property type="component" value="Unassembled WGS sequence"/>
</dbReference>
<feature type="region of interest" description="Disordered" evidence="3">
    <location>
        <begin position="26"/>
        <end position="70"/>
    </location>
</feature>
<feature type="compositionally biased region" description="Basic and acidic residues" evidence="3">
    <location>
        <begin position="28"/>
        <end position="38"/>
    </location>
</feature>
<feature type="chain" id="PRO_5046704723" evidence="4">
    <location>
        <begin position="25"/>
        <end position="186"/>
    </location>
</feature>
<accession>A0ABT5U3I4</accession>
<dbReference type="Gene3D" id="2.60.40.420">
    <property type="entry name" value="Cupredoxins - blue copper proteins"/>
    <property type="match status" value="1"/>
</dbReference>